<proteinExistence type="predicted"/>
<name>A0A813F6C1_POLGL</name>
<feature type="non-terminal residue" evidence="2">
    <location>
        <position position="1"/>
    </location>
</feature>
<dbReference type="Proteomes" id="UP000654075">
    <property type="component" value="Unassembled WGS sequence"/>
</dbReference>
<feature type="compositionally biased region" description="Basic and acidic residues" evidence="1">
    <location>
        <begin position="30"/>
        <end position="41"/>
    </location>
</feature>
<dbReference type="AlphaFoldDB" id="A0A813F6C1"/>
<dbReference type="Proteomes" id="UP000626109">
    <property type="component" value="Unassembled WGS sequence"/>
</dbReference>
<reference evidence="2" key="1">
    <citation type="submission" date="2021-02" db="EMBL/GenBank/DDBJ databases">
        <authorList>
            <person name="Dougan E. K."/>
            <person name="Rhodes N."/>
            <person name="Thang M."/>
            <person name="Chan C."/>
        </authorList>
    </citation>
    <scope>NUCLEOTIDE SEQUENCE</scope>
</reference>
<organism evidence="2 4">
    <name type="scientific">Polarella glacialis</name>
    <name type="common">Dinoflagellate</name>
    <dbReference type="NCBI Taxonomy" id="89957"/>
    <lineage>
        <taxon>Eukaryota</taxon>
        <taxon>Sar</taxon>
        <taxon>Alveolata</taxon>
        <taxon>Dinophyceae</taxon>
        <taxon>Suessiales</taxon>
        <taxon>Suessiaceae</taxon>
        <taxon>Polarella</taxon>
    </lineage>
</organism>
<dbReference type="EMBL" id="CAJNNW010008092">
    <property type="protein sequence ID" value="CAE8649740.1"/>
    <property type="molecule type" value="Genomic_DNA"/>
</dbReference>
<comment type="caution">
    <text evidence="2">The sequence shown here is derived from an EMBL/GenBank/DDBJ whole genome shotgun (WGS) entry which is preliminary data.</text>
</comment>
<evidence type="ECO:0000313" key="4">
    <source>
        <dbReference type="Proteomes" id="UP000654075"/>
    </source>
</evidence>
<accession>A0A813F6C1</accession>
<dbReference type="EMBL" id="CAJNNV010020349">
    <property type="protein sequence ID" value="CAE8607060.1"/>
    <property type="molecule type" value="Genomic_DNA"/>
</dbReference>
<evidence type="ECO:0000256" key="1">
    <source>
        <dbReference type="SAM" id="MobiDB-lite"/>
    </source>
</evidence>
<feature type="region of interest" description="Disordered" evidence="1">
    <location>
        <begin position="30"/>
        <end position="53"/>
    </location>
</feature>
<gene>
    <name evidence="2" type="ORF">PGLA1383_LOCUS25006</name>
    <name evidence="3" type="ORF">PGLA2088_LOCUS7689</name>
</gene>
<sequence length="130" mass="14223">VQLLWPHGLGLYRYAMLNAMFVRRDAADAAGLDDGKGREGEEGQASSGPQHWRPADEFECWRASCVGSDSLGNVFQATALGVHTHLLPTAWGHFKGNNSHLYPFNLFVPQPPQSADLPDPPRSIVPMVSN</sequence>
<keyword evidence="4" id="KW-1185">Reference proteome</keyword>
<protein>
    <submittedName>
        <fullName evidence="2">Uncharacterized protein</fullName>
    </submittedName>
</protein>
<evidence type="ECO:0000313" key="3">
    <source>
        <dbReference type="EMBL" id="CAE8649740.1"/>
    </source>
</evidence>
<evidence type="ECO:0000313" key="2">
    <source>
        <dbReference type="EMBL" id="CAE8607060.1"/>
    </source>
</evidence>